<dbReference type="InterPro" id="IPR013783">
    <property type="entry name" value="Ig-like_fold"/>
</dbReference>
<gene>
    <name evidence="2" type="ORF">QYM36_018508</name>
</gene>
<dbReference type="Proteomes" id="UP001187531">
    <property type="component" value="Unassembled WGS sequence"/>
</dbReference>
<protein>
    <recommendedName>
        <fullName evidence="1">Fibronectin type-III domain-containing protein</fullName>
    </recommendedName>
</protein>
<dbReference type="AlphaFoldDB" id="A0AA88KRG9"/>
<dbReference type="EMBL" id="JAVRJZ010000135">
    <property type="protein sequence ID" value="KAK2702913.1"/>
    <property type="molecule type" value="Genomic_DNA"/>
</dbReference>
<reference evidence="2" key="1">
    <citation type="submission" date="2023-07" db="EMBL/GenBank/DDBJ databases">
        <title>Chromosome-level genome assembly of Artemia franciscana.</title>
        <authorList>
            <person name="Jo E."/>
        </authorList>
    </citation>
    <scope>NUCLEOTIDE SEQUENCE</scope>
    <source>
        <tissue evidence="2">Whole body</tissue>
    </source>
</reference>
<keyword evidence="3" id="KW-1185">Reference proteome</keyword>
<proteinExistence type="predicted"/>
<feature type="non-terminal residue" evidence="2">
    <location>
        <position position="80"/>
    </location>
</feature>
<dbReference type="SUPFAM" id="SSF49265">
    <property type="entry name" value="Fibronectin type III"/>
    <property type="match status" value="1"/>
</dbReference>
<organism evidence="2 3">
    <name type="scientific">Artemia franciscana</name>
    <name type="common">Brine shrimp</name>
    <name type="synonym">Artemia sanfranciscana</name>
    <dbReference type="NCBI Taxonomy" id="6661"/>
    <lineage>
        <taxon>Eukaryota</taxon>
        <taxon>Metazoa</taxon>
        <taxon>Ecdysozoa</taxon>
        <taxon>Arthropoda</taxon>
        <taxon>Crustacea</taxon>
        <taxon>Branchiopoda</taxon>
        <taxon>Anostraca</taxon>
        <taxon>Artemiidae</taxon>
        <taxon>Artemia</taxon>
    </lineage>
</organism>
<evidence type="ECO:0000313" key="3">
    <source>
        <dbReference type="Proteomes" id="UP001187531"/>
    </source>
</evidence>
<accession>A0AA88KRG9</accession>
<evidence type="ECO:0000259" key="1">
    <source>
        <dbReference type="PROSITE" id="PS50853"/>
    </source>
</evidence>
<feature type="domain" description="Fibronectin type-III" evidence="1">
    <location>
        <begin position="1"/>
        <end position="80"/>
    </location>
</feature>
<dbReference type="CDD" id="cd00063">
    <property type="entry name" value="FN3"/>
    <property type="match status" value="1"/>
</dbReference>
<evidence type="ECO:0000313" key="2">
    <source>
        <dbReference type="EMBL" id="KAK2702913.1"/>
    </source>
</evidence>
<dbReference type="Gene3D" id="2.60.40.10">
    <property type="entry name" value="Immunoglobulins"/>
    <property type="match status" value="1"/>
</dbReference>
<name>A0AA88KRG9_ARTSF</name>
<comment type="caution">
    <text evidence="2">The sequence shown here is derived from an EMBL/GenBank/DDBJ whole genome shotgun (WGS) entry which is preliminary data.</text>
</comment>
<dbReference type="InterPro" id="IPR036116">
    <property type="entry name" value="FN3_sf"/>
</dbReference>
<dbReference type="PROSITE" id="PS50853">
    <property type="entry name" value="FN3"/>
    <property type="match status" value="1"/>
</dbReference>
<dbReference type="InterPro" id="IPR003961">
    <property type="entry name" value="FN3_dom"/>
</dbReference>
<sequence>MSGLHLIHSHFIGGLLGYKIFYTPIGDSSDKAETEVVPASYTSHSLPFMDQYTEYIIEMLAFNPAGDGPRSHLVNVRTLQ</sequence>